<dbReference type="SMART" id="SM00710">
    <property type="entry name" value="PbH1"/>
    <property type="match status" value="15"/>
</dbReference>
<evidence type="ECO:0000313" key="3">
    <source>
        <dbReference type="Proteomes" id="UP000192276"/>
    </source>
</evidence>
<dbReference type="NCBIfam" id="TIGR04131">
    <property type="entry name" value="Bac_Flav_CTERM"/>
    <property type="match status" value="1"/>
</dbReference>
<dbReference type="STRING" id="550983.A4R26_22195"/>
<dbReference type="Proteomes" id="UP000192276">
    <property type="component" value="Unassembled WGS sequence"/>
</dbReference>
<dbReference type="SUPFAM" id="SSF51126">
    <property type="entry name" value="Pectin lyase-like"/>
    <property type="match status" value="2"/>
</dbReference>
<dbReference type="InterPro" id="IPR039448">
    <property type="entry name" value="Beta_helix"/>
</dbReference>
<sequence length="1256" mass="134751">MPAILHEQLFRKVIPILFCAQLCAYNVAKAQVSGTYTINSTLPTGGANFQTFNDAVAYMQSGLSGPIVFNVAAGTGPYNEQVHLNSLTGTSAANTITFNCNGVTLSFTSNNTNSRAGIKLENTSYVTFNNLRITPQAAGQYGYGFHLLNNADNNTIQNCQIVLPTNATTPANNEGIVINGNHGFATAAGNSNCDNNQIRNNTISGGNTGITLSSVPVSGSPVLMQNNIISNNTISDSYTTCIQLSYNDGTVANGNDLQGGPHANSKVSGVYLNLFDQNVKIINNKIHNFHISNAIWGSFIYGILNSAQGAAGNVNLFASNLIYDFSSNGIQYGIASRFAAASFFNVYHNTISIDDQTIYGQESDGLYFENVSDVNVLNNIITISRLTSDWNYGITLEKTMTRFNCNRNVYNVTGSDFINAVGSLANQVLDSLPLWQQVTGLDFSSVYEDPMYTDLAAFNFVPRAQPIDNMAFFVNITTDIINATRSTLNPDPGCYEFVTPLCQTPVKPGVSTVLPDSVLCFGPTIALGLKGNSWGVGQTYTWQSASTANGTYNDISTGLAYPAMDILPATTTYYRAAVTCLGHTMYSAPIRVIIHTKLPGGVYTINSTQPTGGINFTSFSDAALAMQCGVTGPVVFNVAPNTGPYNEQLSLPAMNTSPTQTVTFKCNGDTMAYAATSNDNRAAIKLNGTDYITIDSLNIKVTGASYGYGVHLMGDADHNTIKHCSITMGTNVTTSGFAGIVINNSATNAIDIANASLSDSNCFINNRITGGYYGITNTSRTYLPPSYIPAGNVFVGNTIQDVCAAGIYLDGVSKCVVDSNDISQPTRTVFTNFNGIYVRQSYSFGVTSHGMQISRNKVHDLIYNGKVATVEAHGIHFETVAGMAASPGIVSNNAMYNFYGVGRQYGIYTRNSNHLKIYHNTVSLDDSTGTTNAGIMTGGIALMGNPTVGSEFRNNCITIRRGGAGTKTGIFINGTDNDLKADYNNYFIAASTGINNTGIMAGKSYAQLSDWLAVKKDTNSVSIDPGYINAPGGDLTPGLVPFENRGMPVTTIPRDINDSTRSVIRPDIGAYEFTICYPLGALELTVDSVSGNTLRFKWNAVTNATGYLVSRNGTNWDVPSSGKTGTTHIVTGLSGLDTTGLIVQALGTRYDCPPVFSQRLRSQTLDDQVFFPNMFTPNGNGQDDVFKVYSNVVKTMRLMIFNQWGQKVFETSDPGAGWDGAYNGKPQPVGIYVYVATLRLNDNRTITKKGSLNLIR</sequence>
<dbReference type="Pfam" id="PF13585">
    <property type="entry name" value="CHU_C"/>
    <property type="match status" value="1"/>
</dbReference>
<name>A0A1V9FKL4_9BACT</name>
<dbReference type="EMBL" id="LWBP01000186">
    <property type="protein sequence ID" value="OQP58894.1"/>
    <property type="molecule type" value="Genomic_DNA"/>
</dbReference>
<dbReference type="Gene3D" id="2.160.20.10">
    <property type="entry name" value="Single-stranded right-handed beta-helix, Pectin lyase-like"/>
    <property type="match status" value="2"/>
</dbReference>
<dbReference type="InterPro" id="IPR012334">
    <property type="entry name" value="Pectin_lyas_fold"/>
</dbReference>
<keyword evidence="3" id="KW-1185">Reference proteome</keyword>
<dbReference type="OrthoDB" id="1465457at2"/>
<dbReference type="RefSeq" id="WP_081164783.1">
    <property type="nucleotide sequence ID" value="NZ_LWBP01000186.1"/>
</dbReference>
<gene>
    <name evidence="2" type="ORF">A4R26_22195</name>
</gene>
<protein>
    <recommendedName>
        <fullName evidence="1">Right handed beta helix domain-containing protein</fullName>
    </recommendedName>
</protein>
<evidence type="ECO:0000259" key="1">
    <source>
        <dbReference type="Pfam" id="PF13229"/>
    </source>
</evidence>
<dbReference type="InterPro" id="IPR011050">
    <property type="entry name" value="Pectin_lyase_fold/virulence"/>
</dbReference>
<proteinExistence type="predicted"/>
<feature type="domain" description="Right handed beta helix" evidence="1">
    <location>
        <begin position="793"/>
        <end position="983"/>
    </location>
</feature>
<dbReference type="InterPro" id="IPR026341">
    <property type="entry name" value="T9SS_type_B"/>
</dbReference>
<accession>A0A1V9FKL4</accession>
<dbReference type="Pfam" id="PF13229">
    <property type="entry name" value="Beta_helix"/>
    <property type="match status" value="1"/>
</dbReference>
<dbReference type="InterPro" id="IPR006626">
    <property type="entry name" value="PbH1"/>
</dbReference>
<evidence type="ECO:0000313" key="2">
    <source>
        <dbReference type="EMBL" id="OQP58894.1"/>
    </source>
</evidence>
<reference evidence="3" key="1">
    <citation type="submission" date="2016-04" db="EMBL/GenBank/DDBJ databases">
        <authorList>
            <person name="Chen L."/>
            <person name="Zhuang W."/>
            <person name="Wang G."/>
        </authorList>
    </citation>
    <scope>NUCLEOTIDE SEQUENCE [LARGE SCALE GENOMIC DNA]</scope>
    <source>
        <strain evidence="3">208</strain>
    </source>
</reference>
<organism evidence="2 3">
    <name type="scientific">Niastella populi</name>
    <dbReference type="NCBI Taxonomy" id="550983"/>
    <lineage>
        <taxon>Bacteria</taxon>
        <taxon>Pseudomonadati</taxon>
        <taxon>Bacteroidota</taxon>
        <taxon>Chitinophagia</taxon>
        <taxon>Chitinophagales</taxon>
        <taxon>Chitinophagaceae</taxon>
        <taxon>Niastella</taxon>
    </lineage>
</organism>
<comment type="caution">
    <text evidence="2">The sequence shown here is derived from an EMBL/GenBank/DDBJ whole genome shotgun (WGS) entry which is preliminary data.</text>
</comment>
<dbReference type="AlphaFoldDB" id="A0A1V9FKL4"/>